<evidence type="ECO:0000313" key="5">
    <source>
        <dbReference type="EMBL" id="DAD98493.1"/>
    </source>
</evidence>
<feature type="domain" description="Baseplate J-like central" evidence="3">
    <location>
        <begin position="212"/>
        <end position="293"/>
    </location>
</feature>
<dbReference type="InterPro" id="IPR052399">
    <property type="entry name" value="Phage_Baseplate_Assmbl_Protein"/>
</dbReference>
<dbReference type="Pfam" id="PF26078">
    <property type="entry name" value="Baseplate_J_M"/>
    <property type="match status" value="1"/>
</dbReference>
<feature type="domain" description="Baseplate J-like C-terminal" evidence="4">
    <location>
        <begin position="300"/>
        <end position="377"/>
    </location>
</feature>
<organism evidence="5">
    <name type="scientific">Myoviridae sp. ctrMq22</name>
    <dbReference type="NCBI Taxonomy" id="2825181"/>
    <lineage>
        <taxon>Viruses</taxon>
        <taxon>Duplodnaviria</taxon>
        <taxon>Heunggongvirae</taxon>
        <taxon>Uroviricota</taxon>
        <taxon>Caudoviricetes</taxon>
    </lineage>
</organism>
<reference evidence="5" key="1">
    <citation type="journal article" date="2021" name="Proc. Natl. Acad. Sci. U.S.A.">
        <title>A Catalog of Tens of Thousands of Viruses from Human Metagenomes Reveals Hidden Associations with Chronic Diseases.</title>
        <authorList>
            <person name="Tisza M.J."/>
            <person name="Buck C.B."/>
        </authorList>
    </citation>
    <scope>NUCLEOTIDE SEQUENCE</scope>
    <source>
        <strain evidence="5">CtrMq22</strain>
    </source>
</reference>
<dbReference type="InterPro" id="IPR058531">
    <property type="entry name" value="Baseplate_J_M"/>
</dbReference>
<evidence type="ECO:0000259" key="2">
    <source>
        <dbReference type="Pfam" id="PF04865"/>
    </source>
</evidence>
<evidence type="ECO:0000256" key="1">
    <source>
        <dbReference type="ARBA" id="ARBA00038087"/>
    </source>
</evidence>
<evidence type="ECO:0000259" key="4">
    <source>
        <dbReference type="Pfam" id="PF26079"/>
    </source>
</evidence>
<dbReference type="InterPro" id="IPR006949">
    <property type="entry name" value="Barrel_Baseplate_J-like"/>
</dbReference>
<feature type="domain" description="Baseplate protein J-like barrel" evidence="2">
    <location>
        <begin position="108"/>
        <end position="184"/>
    </location>
</feature>
<dbReference type="Pfam" id="PF04865">
    <property type="entry name" value="Baseplate_J"/>
    <property type="match status" value="1"/>
</dbReference>
<proteinExistence type="inferred from homology"/>
<comment type="similarity">
    <text evidence="1">Belongs to the Mu gp47/PBSX XkdT family.</text>
</comment>
<evidence type="ECO:0000259" key="3">
    <source>
        <dbReference type="Pfam" id="PF26078"/>
    </source>
</evidence>
<dbReference type="EMBL" id="BK015263">
    <property type="protein sequence ID" value="DAD98493.1"/>
    <property type="molecule type" value="Genomic_DNA"/>
</dbReference>
<accession>A0A8S5NUN5</accession>
<dbReference type="InterPro" id="IPR058530">
    <property type="entry name" value="Baseplate_J-like_C"/>
</dbReference>
<protein>
    <submittedName>
        <fullName evidence="5">Baseplate J like protein</fullName>
    </submittedName>
</protein>
<name>A0A8S5NUN5_9CAUD</name>
<sequence length="377" mass="39890">MALSVLIPLNRNITEFNMPYKSPTLPELIARAEGNIQQRLKGSATGNKEKVLGVLARAQAGLDAGLHEHISWAYRQIIPGDADEAELLKHCQFWGIRRKQPTPASDPITVTASAAGTIPKNTRWQRAGNILYALEADFDVAAAGTVNVPVTAVVSGTAGNAPAGTALTLVTPVAGISSDAVATNGLTGGSDIEPVSELLARLEFRAQHPPCGGNKYDYERWARECAGVTRAWCLPTWQGPGTVGVAFVMDGNSSIIPGDSDIARVTDYIAGHPNPITGVIEGQPEGPEVTVFAPKLKPLDMTIKISPKTDALKQDIANGMASLFYNKCEPGSTMTTSSLIRVIASSQSLTDFELSSPTTATYSAADELLVPGTITWI</sequence>
<dbReference type="PANTHER" id="PTHR37829">
    <property type="entry name" value="PHAGE-LIKE ELEMENT PBSX PROTEIN XKDT"/>
    <property type="match status" value="1"/>
</dbReference>
<dbReference type="Pfam" id="PF26079">
    <property type="entry name" value="Baseplate_J_C"/>
    <property type="match status" value="1"/>
</dbReference>
<dbReference type="PANTHER" id="PTHR37829:SF3">
    <property type="entry name" value="PROTEIN JAYE-RELATED"/>
    <property type="match status" value="1"/>
</dbReference>